<feature type="region of interest" description="Disordered" evidence="1">
    <location>
        <begin position="577"/>
        <end position="606"/>
    </location>
</feature>
<evidence type="ECO:0000313" key="2">
    <source>
        <dbReference type="EMBL" id="KAL0057506.1"/>
    </source>
</evidence>
<organism evidence="2 3">
    <name type="scientific">Marasmius tenuissimus</name>
    <dbReference type="NCBI Taxonomy" id="585030"/>
    <lineage>
        <taxon>Eukaryota</taxon>
        <taxon>Fungi</taxon>
        <taxon>Dikarya</taxon>
        <taxon>Basidiomycota</taxon>
        <taxon>Agaricomycotina</taxon>
        <taxon>Agaricomycetes</taxon>
        <taxon>Agaricomycetidae</taxon>
        <taxon>Agaricales</taxon>
        <taxon>Marasmiineae</taxon>
        <taxon>Marasmiaceae</taxon>
        <taxon>Marasmius</taxon>
    </lineage>
</organism>
<proteinExistence type="predicted"/>
<dbReference type="EMBL" id="JBBXMP010000511">
    <property type="protein sequence ID" value="KAL0057506.1"/>
    <property type="molecule type" value="Genomic_DNA"/>
</dbReference>
<name>A0ABR2Z7E3_9AGAR</name>
<feature type="compositionally biased region" description="Polar residues" evidence="1">
    <location>
        <begin position="587"/>
        <end position="598"/>
    </location>
</feature>
<feature type="compositionally biased region" description="Polar residues" evidence="1">
    <location>
        <begin position="223"/>
        <end position="256"/>
    </location>
</feature>
<evidence type="ECO:0000256" key="1">
    <source>
        <dbReference type="SAM" id="MobiDB-lite"/>
    </source>
</evidence>
<feature type="compositionally biased region" description="Polar residues" evidence="1">
    <location>
        <begin position="171"/>
        <end position="187"/>
    </location>
</feature>
<keyword evidence="3" id="KW-1185">Reference proteome</keyword>
<accession>A0ABR2Z7E3</accession>
<comment type="caution">
    <text evidence="2">The sequence shown here is derived from an EMBL/GenBank/DDBJ whole genome shotgun (WGS) entry which is preliminary data.</text>
</comment>
<feature type="compositionally biased region" description="Low complexity" evidence="1">
    <location>
        <begin position="188"/>
        <end position="221"/>
    </location>
</feature>
<protein>
    <submittedName>
        <fullName evidence="2">Uncharacterized protein</fullName>
    </submittedName>
</protein>
<gene>
    <name evidence="2" type="ORF">AAF712_015851</name>
</gene>
<feature type="region of interest" description="Disordered" evidence="1">
    <location>
        <begin position="627"/>
        <end position="670"/>
    </location>
</feature>
<sequence length="670" mass="71109">MLKERNRYCALQWKEELEDFKREVQDEVDAMYKEALDAYNRRGIVDAIGKLFGAAVTIFITGPRSSDGKVTVRSAAGKVKGTSCHQDWEEFDPETFVSFVNLCACFRAALFSSEYCKSQVVTKEELEADADEPVEDNNKEGEGDAGAAAKVYTFTTGDTGPVVLGPVANEGNDSGTAMSRPTTTTSQLEPSELLPSTSTPSPTSPSNVSSESPGSGPVVSGLADSQTETHSPPKNPPLTSTTVVLSADTHPQSLPPQVSAAAANTSSTVASKENPTEDSSLLPAADTTALPQVELPSVSPSPVGASTDSWNSNNSTLLAPFNVFHTQNQSPFTSHLDLFRTHKISMPAVYRQGQSWGGLSMEDLGLGGSPGPAPAVGHQKHSEDSGLQAVVEWALEEVCLTGGNLSNPRGTQQAQQQPVIQLQASFIACMNIMGPVQLNDLHGEQLFISMPFDPSTTTPLLSTPMTPSDSSLRPSPMPLQTVTDTPATTPLPTLLSTTQLLQPQNMALDPTAPSVLSQVVTGTVVNQSPMIPSGPIPPPQPPITVSDSVPPLQSWPVLRSLPDQADQVIEKLVADGKENTATKKHQTPPTVENQSGQPAQKHWRPAPPIDPADVIAVQKPGCTIIKPIRFGEEADPKPVSKPKVKRGKGKKGINEGVVDESQKKQGSKPV</sequence>
<reference evidence="2 3" key="1">
    <citation type="submission" date="2024-05" db="EMBL/GenBank/DDBJ databases">
        <title>A draft genome resource for the thread blight pathogen Marasmius tenuissimus strain MS-2.</title>
        <authorList>
            <person name="Yulfo-Soto G.E."/>
            <person name="Baruah I.K."/>
            <person name="Amoako-Attah I."/>
            <person name="Bukari Y."/>
            <person name="Meinhardt L.W."/>
            <person name="Bailey B.A."/>
            <person name="Cohen S.P."/>
        </authorList>
    </citation>
    <scope>NUCLEOTIDE SEQUENCE [LARGE SCALE GENOMIC DNA]</scope>
    <source>
        <strain evidence="2 3">MS-2</strain>
    </source>
</reference>
<feature type="compositionally biased region" description="Basic and acidic residues" evidence="1">
    <location>
        <begin position="629"/>
        <end position="638"/>
    </location>
</feature>
<feature type="compositionally biased region" description="Low complexity" evidence="1">
    <location>
        <begin position="258"/>
        <end position="271"/>
    </location>
</feature>
<dbReference type="Proteomes" id="UP001437256">
    <property type="component" value="Unassembled WGS sequence"/>
</dbReference>
<feature type="region of interest" description="Disordered" evidence="1">
    <location>
        <begin position="159"/>
        <end position="282"/>
    </location>
</feature>
<feature type="compositionally biased region" description="Basic residues" evidence="1">
    <location>
        <begin position="640"/>
        <end position="651"/>
    </location>
</feature>
<evidence type="ECO:0000313" key="3">
    <source>
        <dbReference type="Proteomes" id="UP001437256"/>
    </source>
</evidence>